<evidence type="ECO:0000313" key="2">
    <source>
        <dbReference type="EMBL" id="KAK3786774.1"/>
    </source>
</evidence>
<dbReference type="EMBL" id="JAWDGP010001945">
    <property type="protein sequence ID" value="KAK3786774.1"/>
    <property type="molecule type" value="Genomic_DNA"/>
</dbReference>
<reference evidence="2" key="1">
    <citation type="journal article" date="2023" name="G3 (Bethesda)">
        <title>A reference genome for the long-term kleptoplast-retaining sea slug Elysia crispata morphotype clarki.</title>
        <authorList>
            <person name="Eastman K.E."/>
            <person name="Pendleton A.L."/>
            <person name="Shaikh M.A."/>
            <person name="Suttiyut T."/>
            <person name="Ogas R."/>
            <person name="Tomko P."/>
            <person name="Gavelis G."/>
            <person name="Widhalm J.R."/>
            <person name="Wisecaver J.H."/>
        </authorList>
    </citation>
    <scope>NUCLEOTIDE SEQUENCE</scope>
    <source>
        <strain evidence="2">ECLA1</strain>
    </source>
</reference>
<proteinExistence type="predicted"/>
<dbReference type="AlphaFoldDB" id="A0AAE1AFC3"/>
<name>A0AAE1AFC3_9GAST</name>
<dbReference type="Proteomes" id="UP001283361">
    <property type="component" value="Unassembled WGS sequence"/>
</dbReference>
<keyword evidence="3" id="KW-1185">Reference proteome</keyword>
<evidence type="ECO:0000313" key="3">
    <source>
        <dbReference type="Proteomes" id="UP001283361"/>
    </source>
</evidence>
<accession>A0AAE1AFC3</accession>
<gene>
    <name evidence="2" type="ORF">RRG08_000979</name>
</gene>
<evidence type="ECO:0000256" key="1">
    <source>
        <dbReference type="SAM" id="MobiDB-lite"/>
    </source>
</evidence>
<sequence length="130" mass="14880">MEKGKAADEIQRSLLSISENTLFRFQRVHQLRTWDKVPHDPDPLLLSCSPLTTKSCDLRDRDYPLEQELDRQDLLTSSRHSRSKQHSQSLGVYNNKPAKNRNQLFVLGENGSSCLIRQGTCTSIILCLQI</sequence>
<feature type="region of interest" description="Disordered" evidence="1">
    <location>
        <begin position="74"/>
        <end position="95"/>
    </location>
</feature>
<organism evidence="2 3">
    <name type="scientific">Elysia crispata</name>
    <name type="common">lettuce slug</name>
    <dbReference type="NCBI Taxonomy" id="231223"/>
    <lineage>
        <taxon>Eukaryota</taxon>
        <taxon>Metazoa</taxon>
        <taxon>Spiralia</taxon>
        <taxon>Lophotrochozoa</taxon>
        <taxon>Mollusca</taxon>
        <taxon>Gastropoda</taxon>
        <taxon>Heterobranchia</taxon>
        <taxon>Euthyneura</taxon>
        <taxon>Panpulmonata</taxon>
        <taxon>Sacoglossa</taxon>
        <taxon>Placobranchoidea</taxon>
        <taxon>Plakobranchidae</taxon>
        <taxon>Elysia</taxon>
    </lineage>
</organism>
<protein>
    <submittedName>
        <fullName evidence="2">Uncharacterized protein</fullName>
    </submittedName>
</protein>
<comment type="caution">
    <text evidence="2">The sequence shown here is derived from an EMBL/GenBank/DDBJ whole genome shotgun (WGS) entry which is preliminary data.</text>
</comment>